<evidence type="ECO:0000256" key="1">
    <source>
        <dbReference type="SAM" id="Phobius"/>
    </source>
</evidence>
<dbReference type="PANTHER" id="PTHR38095">
    <property type="entry name" value="ANAEROBIC DIMETHYL SULFOXIDE REDUCTASE CHAIN YNFH"/>
    <property type="match status" value="1"/>
</dbReference>
<keyword evidence="3" id="KW-1185">Reference proteome</keyword>
<gene>
    <name evidence="2" type="ORF">J2Z79_002877</name>
</gene>
<protein>
    <submittedName>
        <fullName evidence="2">Anaerobic dimethyl sulfoxide reductase subunit C (Anchor subunit)</fullName>
    </submittedName>
</protein>
<keyword evidence="1" id="KW-0812">Transmembrane</keyword>
<dbReference type="Proteomes" id="UP001519289">
    <property type="component" value="Unassembled WGS sequence"/>
</dbReference>
<feature type="transmembrane region" description="Helical" evidence="1">
    <location>
        <begin position="40"/>
        <end position="61"/>
    </location>
</feature>
<dbReference type="InterPro" id="IPR007059">
    <property type="entry name" value="DmsC"/>
</dbReference>
<organism evidence="2 3">
    <name type="scientific">Symbiobacterium terraclitae</name>
    <dbReference type="NCBI Taxonomy" id="557451"/>
    <lineage>
        <taxon>Bacteria</taxon>
        <taxon>Bacillati</taxon>
        <taxon>Bacillota</taxon>
        <taxon>Clostridia</taxon>
        <taxon>Eubacteriales</taxon>
        <taxon>Symbiobacteriaceae</taxon>
        <taxon>Symbiobacterium</taxon>
    </lineage>
</organism>
<sequence>METSEWALILFTVLAQASIGAFLLLTWLRQRNQEPGRDPVYRKSVAVLVALAAVALLASLFHLGRPALALTALRNLGTSWLSREIFFTGGFFVLLVASQLLESRPGLRRAVDWLAALAGVLAVISMAAVYSTTMRPAWQGWGTYVAFAGTAVLMGLGLTAGLLTFFGRTEGGMSSDVQQLTALAVVALVAGLVAYPLYLASLGTGGPEAQASLQLLGSRYAALLAVRWALTLVGGAVPLVLTWRRLAAGAAAAGLVYTAAVSLLAGELVGRYLFYATGVQIGIG</sequence>
<feature type="transmembrane region" description="Helical" evidence="1">
    <location>
        <begin position="6"/>
        <end position="28"/>
    </location>
</feature>
<evidence type="ECO:0000313" key="3">
    <source>
        <dbReference type="Proteomes" id="UP001519289"/>
    </source>
</evidence>
<feature type="transmembrane region" description="Helical" evidence="1">
    <location>
        <begin position="81"/>
        <end position="101"/>
    </location>
</feature>
<dbReference type="Pfam" id="PF04976">
    <property type="entry name" value="DmsC"/>
    <property type="match status" value="1"/>
</dbReference>
<keyword evidence="1" id="KW-0472">Membrane</keyword>
<reference evidence="2 3" key="1">
    <citation type="submission" date="2021-03" db="EMBL/GenBank/DDBJ databases">
        <title>Genomic Encyclopedia of Type Strains, Phase IV (KMG-IV): sequencing the most valuable type-strain genomes for metagenomic binning, comparative biology and taxonomic classification.</title>
        <authorList>
            <person name="Goeker M."/>
        </authorList>
    </citation>
    <scope>NUCLEOTIDE SEQUENCE [LARGE SCALE GENOMIC DNA]</scope>
    <source>
        <strain evidence="2 3">DSM 27138</strain>
    </source>
</reference>
<accession>A0ABS4JV58</accession>
<name>A0ABS4JV58_9FIRM</name>
<keyword evidence="1" id="KW-1133">Transmembrane helix</keyword>
<feature type="transmembrane region" description="Helical" evidence="1">
    <location>
        <begin position="220"/>
        <end position="241"/>
    </location>
</feature>
<feature type="transmembrane region" description="Helical" evidence="1">
    <location>
        <begin position="144"/>
        <end position="168"/>
    </location>
</feature>
<dbReference type="PANTHER" id="PTHR38095:SF2">
    <property type="entry name" value="ANAEROBIC DIMETHYL SULFOXIDE REDUCTASE CHAIN C"/>
    <property type="match status" value="1"/>
</dbReference>
<feature type="transmembrane region" description="Helical" evidence="1">
    <location>
        <begin position="246"/>
        <end position="265"/>
    </location>
</feature>
<feature type="transmembrane region" description="Helical" evidence="1">
    <location>
        <begin position="113"/>
        <end position="132"/>
    </location>
</feature>
<proteinExistence type="predicted"/>
<evidence type="ECO:0000313" key="2">
    <source>
        <dbReference type="EMBL" id="MBP2019438.1"/>
    </source>
</evidence>
<dbReference type="EMBL" id="JAGGLG010000028">
    <property type="protein sequence ID" value="MBP2019438.1"/>
    <property type="molecule type" value="Genomic_DNA"/>
</dbReference>
<comment type="caution">
    <text evidence="2">The sequence shown here is derived from an EMBL/GenBank/DDBJ whole genome shotgun (WGS) entry which is preliminary data.</text>
</comment>
<feature type="transmembrane region" description="Helical" evidence="1">
    <location>
        <begin position="180"/>
        <end position="200"/>
    </location>
</feature>
<dbReference type="RefSeq" id="WP_209467547.1">
    <property type="nucleotide sequence ID" value="NZ_JAGGLG010000028.1"/>
</dbReference>